<gene>
    <name evidence="2" type="ORF">CH333_03110</name>
</gene>
<reference evidence="2 3" key="1">
    <citation type="submission" date="2017-07" db="EMBL/GenBank/DDBJ databases">
        <title>Recovery of genomes from metagenomes via a dereplication, aggregation, and scoring strategy.</title>
        <authorList>
            <person name="Sieber C.M."/>
            <person name="Probst A.J."/>
            <person name="Sharrar A."/>
            <person name="Thomas B.C."/>
            <person name="Hess M."/>
            <person name="Tringe S.G."/>
            <person name="Banfield J.F."/>
        </authorList>
    </citation>
    <scope>NUCLEOTIDE SEQUENCE [LARGE SCALE GENOMIC DNA]</scope>
    <source>
        <strain evidence="2">JGI_Cruoil_03_44_89</strain>
    </source>
</reference>
<dbReference type="PANTHER" id="PTHR33933:SF1">
    <property type="entry name" value="PROTEIN ADENYLYLTRANSFERASE MNTA-RELATED"/>
    <property type="match status" value="1"/>
</dbReference>
<name>A0A235BYF8_UNCW3</name>
<evidence type="ECO:0000313" key="2">
    <source>
        <dbReference type="EMBL" id="OYD16585.1"/>
    </source>
</evidence>
<sequence length="132" mass="15673">MTKGEKECIIQTIKIKNDRRKIIMRTTRKENRIIKLLSKEISEFLGDNLVSITLFGSKARGNFDKDSDIDILIVVHNKNRKIREKLYDILFNIDPYYDYRISLKLLSTFEYQKNVEMNSPFIENLNRDGVRL</sequence>
<dbReference type="SUPFAM" id="SSF81301">
    <property type="entry name" value="Nucleotidyltransferase"/>
    <property type="match status" value="1"/>
</dbReference>
<evidence type="ECO:0000259" key="1">
    <source>
        <dbReference type="Pfam" id="PF01909"/>
    </source>
</evidence>
<dbReference type="InterPro" id="IPR052548">
    <property type="entry name" value="Type_VII_TA_antitoxin"/>
</dbReference>
<dbReference type="EMBL" id="NOZQ01000060">
    <property type="protein sequence ID" value="OYD16585.1"/>
    <property type="molecule type" value="Genomic_DNA"/>
</dbReference>
<dbReference type="Gene3D" id="3.30.460.10">
    <property type="entry name" value="Beta Polymerase, domain 2"/>
    <property type="match status" value="1"/>
</dbReference>
<dbReference type="PANTHER" id="PTHR33933">
    <property type="entry name" value="NUCLEOTIDYLTRANSFERASE"/>
    <property type="match status" value="1"/>
</dbReference>
<dbReference type="AlphaFoldDB" id="A0A235BYF8"/>
<dbReference type="CDD" id="cd05403">
    <property type="entry name" value="NT_KNTase_like"/>
    <property type="match status" value="1"/>
</dbReference>
<proteinExistence type="predicted"/>
<evidence type="ECO:0000313" key="3">
    <source>
        <dbReference type="Proteomes" id="UP000215215"/>
    </source>
</evidence>
<dbReference type="Pfam" id="PF01909">
    <property type="entry name" value="NTP_transf_2"/>
    <property type="match status" value="1"/>
</dbReference>
<dbReference type="InterPro" id="IPR002934">
    <property type="entry name" value="Polymerase_NTP_transf_dom"/>
</dbReference>
<organism evidence="2 3">
    <name type="scientific">candidate division WOR-3 bacterium JGI_Cruoil_03_44_89</name>
    <dbReference type="NCBI Taxonomy" id="1973748"/>
    <lineage>
        <taxon>Bacteria</taxon>
        <taxon>Bacteria division WOR-3</taxon>
    </lineage>
</organism>
<dbReference type="GO" id="GO:0016779">
    <property type="term" value="F:nucleotidyltransferase activity"/>
    <property type="evidence" value="ECO:0007669"/>
    <property type="project" value="InterPro"/>
</dbReference>
<protein>
    <recommendedName>
        <fullName evidence="1">Polymerase nucleotidyl transferase domain-containing protein</fullName>
    </recommendedName>
</protein>
<dbReference type="Proteomes" id="UP000215215">
    <property type="component" value="Unassembled WGS sequence"/>
</dbReference>
<comment type="caution">
    <text evidence="2">The sequence shown here is derived from an EMBL/GenBank/DDBJ whole genome shotgun (WGS) entry which is preliminary data.</text>
</comment>
<feature type="domain" description="Polymerase nucleotidyl transferase" evidence="1">
    <location>
        <begin position="37"/>
        <end position="110"/>
    </location>
</feature>
<accession>A0A235BYF8</accession>
<dbReference type="InterPro" id="IPR043519">
    <property type="entry name" value="NT_sf"/>
</dbReference>